<dbReference type="eggNOG" id="COG0346">
    <property type="taxonomic scope" value="Bacteria"/>
</dbReference>
<dbReference type="Proteomes" id="UP000030149">
    <property type="component" value="Unassembled WGS sequence"/>
</dbReference>
<reference evidence="3" key="1">
    <citation type="submission" date="2013-09" db="EMBL/GenBank/DDBJ databases">
        <authorList>
            <person name="Zeng Z."/>
            <person name="Chen C."/>
        </authorList>
    </citation>
    <scope>NUCLEOTIDE SEQUENCE [LARGE SCALE GENOMIC DNA]</scope>
    <source>
        <strain evidence="3">DK69</strain>
    </source>
</reference>
<dbReference type="RefSeq" id="WP_035630442.1">
    <property type="nucleotide sequence ID" value="NZ_AVCS01000028.1"/>
</dbReference>
<dbReference type="STRING" id="1107311.Q767_09070"/>
<proteinExistence type="predicted"/>
<comment type="caution">
    <text evidence="2">The sequence shown here is derived from an EMBL/GenBank/DDBJ whole genome shotgun (WGS) entry which is preliminary data.</text>
</comment>
<dbReference type="InterPro" id="IPR029068">
    <property type="entry name" value="Glyas_Bleomycin-R_OHBP_Dase"/>
</dbReference>
<dbReference type="InterPro" id="IPR037523">
    <property type="entry name" value="VOC_core"/>
</dbReference>
<dbReference type="PATRIC" id="fig|1107311.5.peg.3038"/>
<accession>A0A0A2N5X0</accession>
<dbReference type="CDD" id="cd06587">
    <property type="entry name" value="VOC"/>
    <property type="match status" value="1"/>
</dbReference>
<keyword evidence="3" id="KW-1185">Reference proteome</keyword>
<dbReference type="OrthoDB" id="9796521at2"/>
<dbReference type="AlphaFoldDB" id="A0A0A2N5X0"/>
<dbReference type="EMBL" id="JRLZ01000008">
    <property type="protein sequence ID" value="KGO95830.1"/>
    <property type="molecule type" value="Genomic_DNA"/>
</dbReference>
<dbReference type="PROSITE" id="PS51819">
    <property type="entry name" value="VOC"/>
    <property type="match status" value="1"/>
</dbReference>
<reference evidence="2 3" key="2">
    <citation type="journal article" date="2015" name="Stand. Genomic Sci.">
        <title>High quality draft genomic sequence of Flavobacterium enshiense DK69(T) and comparison among Flavobacterium genomes.</title>
        <authorList>
            <person name="Zeng Z."/>
            <person name="Chen C."/>
            <person name="Du H."/>
            <person name="Wang G."/>
            <person name="Li M."/>
        </authorList>
    </citation>
    <scope>NUCLEOTIDE SEQUENCE [LARGE SCALE GENOMIC DNA]</scope>
    <source>
        <strain evidence="2 3">DK69</strain>
    </source>
</reference>
<evidence type="ECO:0000313" key="2">
    <source>
        <dbReference type="EMBL" id="KGO95830.1"/>
    </source>
</evidence>
<gene>
    <name evidence="2" type="ORF">Q767_09070</name>
</gene>
<evidence type="ECO:0000313" key="3">
    <source>
        <dbReference type="Proteomes" id="UP000030149"/>
    </source>
</evidence>
<protein>
    <submittedName>
        <fullName evidence="2">Glyoxalase</fullName>
    </submittedName>
</protein>
<evidence type="ECO:0000259" key="1">
    <source>
        <dbReference type="PROSITE" id="PS51819"/>
    </source>
</evidence>
<dbReference type="InterPro" id="IPR004360">
    <property type="entry name" value="Glyas_Fos-R_dOase_dom"/>
</dbReference>
<dbReference type="Gene3D" id="3.10.180.10">
    <property type="entry name" value="2,3-Dihydroxybiphenyl 1,2-Dioxygenase, domain 1"/>
    <property type="match status" value="1"/>
</dbReference>
<name>A0A0A2N5X0_9FLAO</name>
<organism evidence="2 3">
    <name type="scientific">Flavobacterium enshiense DK69</name>
    <dbReference type="NCBI Taxonomy" id="1107311"/>
    <lineage>
        <taxon>Bacteria</taxon>
        <taxon>Pseudomonadati</taxon>
        <taxon>Bacteroidota</taxon>
        <taxon>Flavobacteriia</taxon>
        <taxon>Flavobacteriales</taxon>
        <taxon>Flavobacteriaceae</taxon>
        <taxon>Flavobacterium</taxon>
    </lineage>
</organism>
<dbReference type="SUPFAM" id="SSF54593">
    <property type="entry name" value="Glyoxalase/Bleomycin resistance protein/Dihydroxybiphenyl dioxygenase"/>
    <property type="match status" value="1"/>
</dbReference>
<dbReference type="Pfam" id="PF00903">
    <property type="entry name" value="Glyoxalase"/>
    <property type="match status" value="1"/>
</dbReference>
<sequence length="130" mass="14391">MDHTESNLVNVRYMVEDVDKSVDFYIKYLGFSLIRNNAPAFADVVKGNLRLLLSGRTSSAGRAMPDGTLPFPGGWNRIELVVEDLSAEVTKLKKQGLHFRNEIITGPGGSQILLIDPSGNFIELFQPANR</sequence>
<feature type="domain" description="VOC" evidence="1">
    <location>
        <begin position="1"/>
        <end position="127"/>
    </location>
</feature>